<evidence type="ECO:0000259" key="7">
    <source>
        <dbReference type="PROSITE" id="PS50158"/>
    </source>
</evidence>
<evidence type="ECO:0000256" key="6">
    <source>
        <dbReference type="SAM" id="MobiDB-lite"/>
    </source>
</evidence>
<name>A0A195FYU4_9HYME</name>
<dbReference type="Pfam" id="PF00098">
    <property type="entry name" value="zf-CCHC"/>
    <property type="match status" value="1"/>
</dbReference>
<dbReference type="STRING" id="34720.A0A195FYU4"/>
<organism evidence="8 9">
    <name type="scientific">Trachymyrmex septentrionalis</name>
    <dbReference type="NCBI Taxonomy" id="34720"/>
    <lineage>
        <taxon>Eukaryota</taxon>
        <taxon>Metazoa</taxon>
        <taxon>Ecdysozoa</taxon>
        <taxon>Arthropoda</taxon>
        <taxon>Hexapoda</taxon>
        <taxon>Insecta</taxon>
        <taxon>Pterygota</taxon>
        <taxon>Neoptera</taxon>
        <taxon>Endopterygota</taxon>
        <taxon>Hymenoptera</taxon>
        <taxon>Apocrita</taxon>
        <taxon>Aculeata</taxon>
        <taxon>Formicoidea</taxon>
        <taxon>Formicidae</taxon>
        <taxon>Myrmicinae</taxon>
        <taxon>Trachymyrmex</taxon>
    </lineage>
</organism>
<feature type="region of interest" description="Disordered" evidence="6">
    <location>
        <begin position="168"/>
        <end position="196"/>
    </location>
</feature>
<dbReference type="GO" id="GO:0003676">
    <property type="term" value="F:nucleic acid binding"/>
    <property type="evidence" value="ECO:0007669"/>
    <property type="project" value="InterPro"/>
</dbReference>
<sequence length="425" mass="49064">MTRFARAKGSKASNERLPNEATPWNVMKQQIEENKNKPLEKKKSAKELLKEHEDFFNDSTNENTQEWAEFEDNRSKFDKKKHKNSNSNSKRNFVKNSENNVTSESNVKESQKTEEKIETDRKTTKFSNKKKKKQDINNIISVSSEKNSAQELNTPQDTHFNYVVLSKRQKRNQKRKLEMSNDGSKRFKKDVSGKNSNIHTREEKIKKKGEYKRRKPDAGVTKIIINGVETEIVMYDRFPVKKEDAERLAELKQKMIMKGIPKSEVDLAMKLERRKAEKALARIRKFVCFNCRKSGHNLSDCPELDRSEACTGICFKCGSTEHTHFECKVNKDSTYRYAKCFICREQGHIAMQCPDNPKGVYPHGGCCKICGAVEHLKKDCPDLVNAKEDNIVTVEKMDNSAIESLQEDTKGKCESNKSKNKIIKF</sequence>
<dbReference type="PANTHER" id="PTHR46242">
    <property type="entry name" value="ZINC FINGER CCHC DOMAIN-CONTAINING PROTEIN 9 ZCCHC9"/>
    <property type="match status" value="1"/>
</dbReference>
<dbReference type="GO" id="GO:0008270">
    <property type="term" value="F:zinc ion binding"/>
    <property type="evidence" value="ECO:0007669"/>
    <property type="project" value="UniProtKB-KW"/>
</dbReference>
<dbReference type="OrthoDB" id="3863715at2759"/>
<dbReference type="FunFam" id="4.10.60.10:FF:000091">
    <property type="entry name" value="Zinc finger CCHC-type-containing 9"/>
    <property type="match status" value="1"/>
</dbReference>
<evidence type="ECO:0000256" key="1">
    <source>
        <dbReference type="ARBA" id="ARBA00022723"/>
    </source>
</evidence>
<feature type="region of interest" description="Disordered" evidence="6">
    <location>
        <begin position="1"/>
        <end position="133"/>
    </location>
</feature>
<evidence type="ECO:0000256" key="2">
    <source>
        <dbReference type="ARBA" id="ARBA00022737"/>
    </source>
</evidence>
<feature type="compositionally biased region" description="Basic and acidic residues" evidence="6">
    <location>
        <begin position="30"/>
        <end position="55"/>
    </location>
</feature>
<gene>
    <name evidence="8" type="ORF">ALC56_00473</name>
</gene>
<dbReference type="PROSITE" id="PS50158">
    <property type="entry name" value="ZF_CCHC"/>
    <property type="match status" value="2"/>
</dbReference>
<dbReference type="KEGG" id="tsep:108747526"/>
<evidence type="ECO:0000313" key="9">
    <source>
        <dbReference type="Proteomes" id="UP000078541"/>
    </source>
</evidence>
<dbReference type="AlphaFoldDB" id="A0A195FYU4"/>
<feature type="compositionally biased region" description="Basic and acidic residues" evidence="6">
    <location>
        <begin position="106"/>
        <end position="123"/>
    </location>
</feature>
<dbReference type="Gene3D" id="4.10.60.10">
    <property type="entry name" value="Zinc finger, CCHC-type"/>
    <property type="match status" value="2"/>
</dbReference>
<dbReference type="PANTHER" id="PTHR46242:SF1">
    <property type="entry name" value="ZINC FINGER CCHC DOMAIN-CONTAINING PROTEIN 9"/>
    <property type="match status" value="1"/>
</dbReference>
<accession>A0A195FYU4</accession>
<keyword evidence="4" id="KW-0862">Zinc</keyword>
<dbReference type="Proteomes" id="UP000078541">
    <property type="component" value="Unassembled WGS sequence"/>
</dbReference>
<dbReference type="GO" id="GO:0005730">
    <property type="term" value="C:nucleolus"/>
    <property type="evidence" value="ECO:0007669"/>
    <property type="project" value="TreeGrafter"/>
</dbReference>
<feature type="compositionally biased region" description="Polar residues" evidence="6">
    <location>
        <begin position="57"/>
        <end position="66"/>
    </location>
</feature>
<keyword evidence="3 5" id="KW-0863">Zinc-finger</keyword>
<protein>
    <submittedName>
        <fullName evidence="8">Zinc finger CCHC domain-containing protein 9</fullName>
    </submittedName>
</protein>
<dbReference type="InterPro" id="IPR001878">
    <property type="entry name" value="Znf_CCHC"/>
</dbReference>
<feature type="compositionally biased region" description="Basic and acidic residues" evidence="6">
    <location>
        <begin position="175"/>
        <end position="192"/>
    </location>
</feature>
<feature type="domain" description="CCHC-type" evidence="7">
    <location>
        <begin position="288"/>
        <end position="303"/>
    </location>
</feature>
<evidence type="ECO:0000256" key="3">
    <source>
        <dbReference type="ARBA" id="ARBA00022771"/>
    </source>
</evidence>
<keyword evidence="2" id="KW-0677">Repeat</keyword>
<feature type="compositionally biased region" description="Low complexity" evidence="6">
    <location>
        <begin position="85"/>
        <end position="105"/>
    </location>
</feature>
<dbReference type="EMBL" id="KQ981200">
    <property type="protein sequence ID" value="KYN44999.1"/>
    <property type="molecule type" value="Genomic_DNA"/>
</dbReference>
<evidence type="ECO:0000256" key="5">
    <source>
        <dbReference type="PROSITE-ProRule" id="PRU00047"/>
    </source>
</evidence>
<feature type="domain" description="CCHC-type" evidence="7">
    <location>
        <begin position="339"/>
        <end position="355"/>
    </location>
</feature>
<evidence type="ECO:0000256" key="4">
    <source>
        <dbReference type="ARBA" id="ARBA00022833"/>
    </source>
</evidence>
<keyword evidence="1" id="KW-0479">Metal-binding</keyword>
<dbReference type="InterPro" id="IPR042246">
    <property type="entry name" value="ZCCHC9"/>
</dbReference>
<dbReference type="SMART" id="SM00343">
    <property type="entry name" value="ZnF_C2HC"/>
    <property type="match status" value="4"/>
</dbReference>
<evidence type="ECO:0000313" key="8">
    <source>
        <dbReference type="EMBL" id="KYN44999.1"/>
    </source>
</evidence>
<proteinExistence type="predicted"/>
<dbReference type="InterPro" id="IPR036875">
    <property type="entry name" value="Znf_CCHC_sf"/>
</dbReference>
<reference evidence="8 9" key="1">
    <citation type="submission" date="2016-03" db="EMBL/GenBank/DDBJ databases">
        <title>Trachymyrmex septentrionalis WGS genome.</title>
        <authorList>
            <person name="Nygaard S."/>
            <person name="Hu H."/>
            <person name="Boomsma J."/>
            <person name="Zhang G."/>
        </authorList>
    </citation>
    <scope>NUCLEOTIDE SEQUENCE [LARGE SCALE GENOMIC DNA]</scope>
    <source>
        <strain evidence="8">Tsep2-gDNA-1</strain>
        <tissue evidence="8">Whole body</tissue>
    </source>
</reference>
<dbReference type="SUPFAM" id="SSF57756">
    <property type="entry name" value="Retrovirus zinc finger-like domains"/>
    <property type="match status" value="2"/>
</dbReference>
<keyword evidence="9" id="KW-1185">Reference proteome</keyword>